<gene>
    <name evidence="1" type="ORF">M8H41_16955</name>
</gene>
<reference evidence="1" key="1">
    <citation type="submission" date="2022-05" db="EMBL/GenBank/DDBJ databases">
        <title>Expanded diversity of anoxic marine methylotrophy in a Black Sea sulfate reducing microorganism.</title>
        <authorList>
            <person name="Fischer P.Q."/>
            <person name="Stams A.J.M."/>
            <person name="Villanueva L."/>
            <person name="Sousa D.Z."/>
        </authorList>
    </citation>
    <scope>NUCLEOTIDE SEQUENCE</scope>
    <source>
        <strain evidence="1">P130</strain>
    </source>
</reference>
<protein>
    <submittedName>
        <fullName evidence="1">Uncharacterized protein</fullName>
    </submittedName>
</protein>
<sequence>MVGKDDPIAQARQAVKNIKAILDEIGAR</sequence>
<keyword evidence="2" id="KW-1185">Reference proteome</keyword>
<name>A0ABT8QT65_9FIRM</name>
<organism evidence="1 2">
    <name type="scientific">Desulfosporosinus nitroreducens</name>
    <dbReference type="NCBI Taxonomy" id="2018668"/>
    <lineage>
        <taxon>Bacteria</taxon>
        <taxon>Bacillati</taxon>
        <taxon>Bacillota</taxon>
        <taxon>Clostridia</taxon>
        <taxon>Eubacteriales</taxon>
        <taxon>Desulfitobacteriaceae</taxon>
        <taxon>Desulfosporosinus</taxon>
    </lineage>
</organism>
<comment type="caution">
    <text evidence="1">The sequence shown here is derived from an EMBL/GenBank/DDBJ whole genome shotgun (WGS) entry which is preliminary data.</text>
</comment>
<dbReference type="CDD" id="cd00448">
    <property type="entry name" value="YjgF_YER057c_UK114_family"/>
    <property type="match status" value="1"/>
</dbReference>
<accession>A0ABT8QT65</accession>
<evidence type="ECO:0000313" key="1">
    <source>
        <dbReference type="EMBL" id="MDO0824527.1"/>
    </source>
</evidence>
<proteinExistence type="predicted"/>
<dbReference type="EMBL" id="JAMJEV010000015">
    <property type="protein sequence ID" value="MDO0824527.1"/>
    <property type="molecule type" value="Genomic_DNA"/>
</dbReference>
<dbReference type="Proteomes" id="UP001176021">
    <property type="component" value="Unassembled WGS sequence"/>
</dbReference>
<evidence type="ECO:0000313" key="2">
    <source>
        <dbReference type="Proteomes" id="UP001176021"/>
    </source>
</evidence>